<keyword evidence="3" id="KW-1185">Reference proteome</keyword>
<name>A0A1H2GLB8_9GAMM</name>
<proteinExistence type="predicted"/>
<keyword evidence="1" id="KW-0812">Transmembrane</keyword>
<dbReference type="Pfam" id="PF07963">
    <property type="entry name" value="N_methyl"/>
    <property type="match status" value="1"/>
</dbReference>
<evidence type="ECO:0000313" key="2">
    <source>
        <dbReference type="EMBL" id="SDU20466.1"/>
    </source>
</evidence>
<evidence type="ECO:0000313" key="3">
    <source>
        <dbReference type="Proteomes" id="UP000243924"/>
    </source>
</evidence>
<accession>A0A1H2GLB8</accession>
<dbReference type="InterPro" id="IPR012902">
    <property type="entry name" value="N_methyl_site"/>
</dbReference>
<dbReference type="STRING" id="1434072.SAMN05216210_2394"/>
<keyword evidence="1" id="KW-1133">Transmembrane helix</keyword>
<dbReference type="Proteomes" id="UP000243924">
    <property type="component" value="Chromosome I"/>
</dbReference>
<evidence type="ECO:0000256" key="1">
    <source>
        <dbReference type="SAM" id="Phobius"/>
    </source>
</evidence>
<dbReference type="RefSeq" id="WP_092387206.1">
    <property type="nucleotide sequence ID" value="NZ_LT629787.1"/>
</dbReference>
<dbReference type="OrthoDB" id="5296662at2"/>
<dbReference type="EMBL" id="LT629787">
    <property type="protein sequence ID" value="SDU20466.1"/>
    <property type="molecule type" value="Genomic_DNA"/>
</dbReference>
<dbReference type="AlphaFoldDB" id="A0A1H2GLB8"/>
<sequence>MMPACTNRFRGAQQGLGLIELMIALVLGLVLVLGVVQVFLASHQTFDLQQRTSTLQEDARFVLSRLSSELRMINMHGCLDLTRLPTPARDAVPAELQQPIRFDAGVLRLVTADLNNEIFEVTTQRAVSNYGAQWLIATNCRDELRIAGSGTVEVMAGDILIPIRQLEYRLDSNRLQLRSNAAGHFETLIEGVAGWDVSFGLAGSADEPGVEGHYVDTLTSSDYGRIRSVRLGLQLSDSPGDLGAARVKTREFSLVVALRNRIN</sequence>
<organism evidence="2 3">
    <name type="scientific">Halopseudomonas salegens</name>
    <dbReference type="NCBI Taxonomy" id="1434072"/>
    <lineage>
        <taxon>Bacteria</taxon>
        <taxon>Pseudomonadati</taxon>
        <taxon>Pseudomonadota</taxon>
        <taxon>Gammaproteobacteria</taxon>
        <taxon>Pseudomonadales</taxon>
        <taxon>Pseudomonadaceae</taxon>
        <taxon>Halopseudomonas</taxon>
    </lineage>
</organism>
<feature type="transmembrane region" description="Helical" evidence="1">
    <location>
        <begin position="21"/>
        <end position="40"/>
    </location>
</feature>
<protein>
    <submittedName>
        <fullName evidence="2">Type IV pilus assembly protein PilW</fullName>
    </submittedName>
</protein>
<gene>
    <name evidence="2" type="ORF">SAMN05216210_2394</name>
</gene>
<keyword evidence="1" id="KW-0472">Membrane</keyword>
<reference evidence="3" key="1">
    <citation type="submission" date="2016-10" db="EMBL/GenBank/DDBJ databases">
        <authorList>
            <person name="Varghese N."/>
            <person name="Submissions S."/>
        </authorList>
    </citation>
    <scope>NUCLEOTIDE SEQUENCE [LARGE SCALE GENOMIC DNA]</scope>
    <source>
        <strain evidence="3">CECT 8338</strain>
    </source>
</reference>